<evidence type="ECO:0000313" key="1">
    <source>
        <dbReference type="EMBL" id="PAV05729.1"/>
    </source>
</evidence>
<accession>A0A2A2H8H3</accession>
<organism evidence="1 2">
    <name type="scientific">Methanobacterium bryantii</name>
    <dbReference type="NCBI Taxonomy" id="2161"/>
    <lineage>
        <taxon>Archaea</taxon>
        <taxon>Methanobacteriati</taxon>
        <taxon>Methanobacteriota</taxon>
        <taxon>Methanomada group</taxon>
        <taxon>Methanobacteria</taxon>
        <taxon>Methanobacteriales</taxon>
        <taxon>Methanobacteriaceae</taxon>
        <taxon>Methanobacterium</taxon>
    </lineage>
</organism>
<keyword evidence="2" id="KW-1185">Reference proteome</keyword>
<sequence>MVDNMKLEPGRVVEADGKTYLLKSVRTLGFTAIDLDGIPISCKYCGGNLQKMGTRKGQYKCLECKRPNWLDSEGEHEEA</sequence>
<gene>
    <name evidence="1" type="ORF">ASJ80_08330</name>
</gene>
<comment type="caution">
    <text evidence="1">The sequence shown here is derived from an EMBL/GenBank/DDBJ whole genome shotgun (WGS) entry which is preliminary data.</text>
</comment>
<proteinExistence type="predicted"/>
<dbReference type="EMBL" id="LMVM01000002">
    <property type="protein sequence ID" value="PAV05729.1"/>
    <property type="molecule type" value="Genomic_DNA"/>
</dbReference>
<reference evidence="1 2" key="1">
    <citation type="journal article" date="2017" name="BMC Genomics">
        <title>Genomic analysis of methanogenic archaea reveals a shift towards energy conservation.</title>
        <authorList>
            <person name="Gilmore S.P."/>
            <person name="Henske J.K."/>
            <person name="Sexton J.A."/>
            <person name="Solomon K.V."/>
            <person name="Seppala S."/>
            <person name="Yoo J.I."/>
            <person name="Huyett L.M."/>
            <person name="Pressman A."/>
            <person name="Cogan J.Z."/>
            <person name="Kivenson V."/>
            <person name="Peng X."/>
            <person name="Tan Y."/>
            <person name="Valentine D.L."/>
            <person name="O'Malley M.A."/>
        </authorList>
    </citation>
    <scope>NUCLEOTIDE SEQUENCE [LARGE SCALE GENOMIC DNA]</scope>
    <source>
        <strain evidence="1 2">M.o.H.</strain>
    </source>
</reference>
<evidence type="ECO:0000313" key="2">
    <source>
        <dbReference type="Proteomes" id="UP000217784"/>
    </source>
</evidence>
<name>A0A2A2H8H3_METBR</name>
<dbReference type="Proteomes" id="UP000217784">
    <property type="component" value="Unassembled WGS sequence"/>
</dbReference>
<protein>
    <submittedName>
        <fullName evidence="1">Uncharacterized protein</fullName>
    </submittedName>
</protein>
<dbReference type="AlphaFoldDB" id="A0A2A2H8H3"/>
<dbReference type="RefSeq" id="WP_069583075.1">
    <property type="nucleotide sequence ID" value="NZ_LMVM01000002.1"/>
</dbReference>